<evidence type="ECO:0000259" key="1">
    <source>
        <dbReference type="Pfam" id="PF13460"/>
    </source>
</evidence>
<dbReference type="PANTHER" id="PTHR43162">
    <property type="match status" value="1"/>
</dbReference>
<dbReference type="SUPFAM" id="SSF51735">
    <property type="entry name" value="NAD(P)-binding Rossmann-fold domains"/>
    <property type="match status" value="1"/>
</dbReference>
<name>A0ABN1BEL5_9LACT</name>
<dbReference type="InterPro" id="IPR051604">
    <property type="entry name" value="Ergot_Alk_Oxidoreductase"/>
</dbReference>
<dbReference type="EMBL" id="BAAADA010000215">
    <property type="protein sequence ID" value="GAA0496190.1"/>
    <property type="molecule type" value="Genomic_DNA"/>
</dbReference>
<sequence length="299" mass="34002">MKKILLTVTPFVDYPGSIPNEFVSRHLARQLIEEGFDVHILANKSQSKNWPKEAKVINGSITKPDDTPLAFENIDAVFLAGAIPETVYEAVNMAKEAGVKKIVTLSSHGPEIEIQFPPDSWYWLAIDVVVERSEIKHTRIVPSNIMASTLVGDHYSAGKSWAEHIREDSLIQEPYVHTKVPLIHEEDLAFVISKELQQVNLSNKTLHVYGHSISPLERKKILSEVLNKEIKFKELTSDEAFEYFRQEGLDEYEISHRLGVLESISNNPVEFNSEITNIINRPLKTYSQWVKEHTSFLNG</sequence>
<proteinExistence type="predicted"/>
<feature type="domain" description="NAD(P)-binding" evidence="1">
    <location>
        <begin position="23"/>
        <end position="122"/>
    </location>
</feature>
<accession>A0ABN1BEL5</accession>
<comment type="caution">
    <text evidence="2">The sequence shown here is derived from an EMBL/GenBank/DDBJ whole genome shotgun (WGS) entry which is preliminary data.</text>
</comment>
<dbReference type="Pfam" id="PF13460">
    <property type="entry name" value="NAD_binding_10"/>
    <property type="match status" value="1"/>
</dbReference>
<dbReference type="Proteomes" id="UP001410648">
    <property type="component" value="Unassembled WGS sequence"/>
</dbReference>
<evidence type="ECO:0000313" key="2">
    <source>
        <dbReference type="EMBL" id="GAA0496190.1"/>
    </source>
</evidence>
<dbReference type="InterPro" id="IPR016040">
    <property type="entry name" value="NAD(P)-bd_dom"/>
</dbReference>
<reference evidence="2 3" key="1">
    <citation type="journal article" date="2019" name="Int. J. Syst. Evol. Microbiol.">
        <title>The Global Catalogue of Microorganisms (GCM) 10K type strain sequencing project: providing services to taxonomists for standard genome sequencing and annotation.</title>
        <authorList>
            <consortium name="The Broad Institute Genomics Platform"/>
            <consortium name="The Broad Institute Genome Sequencing Center for Infectious Disease"/>
            <person name="Wu L."/>
            <person name="Ma J."/>
        </authorList>
    </citation>
    <scope>NUCLEOTIDE SEQUENCE [LARGE SCALE GENOMIC DNA]</scope>
    <source>
        <strain evidence="2 3">JCM 14232</strain>
    </source>
</reference>
<evidence type="ECO:0000313" key="3">
    <source>
        <dbReference type="Proteomes" id="UP001410648"/>
    </source>
</evidence>
<organism evidence="2 3">
    <name type="scientific">Alkalibacterium indicireducens</name>
    <dbReference type="NCBI Taxonomy" id="398758"/>
    <lineage>
        <taxon>Bacteria</taxon>
        <taxon>Bacillati</taxon>
        <taxon>Bacillota</taxon>
        <taxon>Bacilli</taxon>
        <taxon>Lactobacillales</taxon>
        <taxon>Carnobacteriaceae</taxon>
        <taxon>Alkalibacterium</taxon>
    </lineage>
</organism>
<keyword evidence="3" id="KW-1185">Reference proteome</keyword>
<dbReference type="Gene3D" id="3.40.50.720">
    <property type="entry name" value="NAD(P)-binding Rossmann-like Domain"/>
    <property type="match status" value="1"/>
</dbReference>
<gene>
    <name evidence="2" type="ORF">GCM10008936_23030</name>
</gene>
<protein>
    <recommendedName>
        <fullName evidence="1">NAD(P)-binding domain-containing protein</fullName>
    </recommendedName>
</protein>
<dbReference type="InterPro" id="IPR036291">
    <property type="entry name" value="NAD(P)-bd_dom_sf"/>
</dbReference>
<dbReference type="PANTHER" id="PTHR43162:SF1">
    <property type="entry name" value="PRESTALK A DIFFERENTIATION PROTEIN A"/>
    <property type="match status" value="1"/>
</dbReference>
<dbReference type="RefSeq" id="WP_204669990.1">
    <property type="nucleotide sequence ID" value="NZ_BAAADA010000215.1"/>
</dbReference>